<dbReference type="InterPro" id="IPR026265">
    <property type="entry name" value="LptC"/>
</dbReference>
<keyword evidence="4 7" id="KW-1133">Transmembrane helix</keyword>
<evidence type="ECO:0000256" key="2">
    <source>
        <dbReference type="ARBA" id="ARBA00022519"/>
    </source>
</evidence>
<dbReference type="GO" id="GO:0017089">
    <property type="term" value="F:glycolipid transfer activity"/>
    <property type="evidence" value="ECO:0007669"/>
    <property type="project" value="TreeGrafter"/>
</dbReference>
<dbReference type="NCBIfam" id="TIGR04409">
    <property type="entry name" value="LptC_YrbK"/>
    <property type="match status" value="1"/>
</dbReference>
<evidence type="ECO:0000256" key="1">
    <source>
        <dbReference type="ARBA" id="ARBA00022475"/>
    </source>
</evidence>
<organism evidence="8 9">
    <name type="scientific">Kinneretia aquatilis</name>
    <dbReference type="NCBI Taxonomy" id="2070761"/>
    <lineage>
        <taxon>Bacteria</taxon>
        <taxon>Pseudomonadati</taxon>
        <taxon>Pseudomonadota</taxon>
        <taxon>Betaproteobacteria</taxon>
        <taxon>Burkholderiales</taxon>
        <taxon>Sphaerotilaceae</taxon>
        <taxon>Roseateles</taxon>
    </lineage>
</organism>
<feature type="transmembrane region" description="Helical" evidence="7">
    <location>
        <begin position="51"/>
        <end position="75"/>
    </location>
</feature>
<proteinExistence type="predicted"/>
<evidence type="ECO:0000313" key="8">
    <source>
        <dbReference type="EMBL" id="PND39756.1"/>
    </source>
</evidence>
<dbReference type="OrthoDB" id="5298112at2"/>
<sequence length="256" mass="28520">MLRPDAASQWPLPATAERPSRHPGRRPSLMATLAPPPSGRARPSQSWLWRLQLLVSNYLPLLLMAMLASGTWWLVKHTPVPEEATQAPPPRHEPDYQMRNFELQRMGGDGRLRARIEGAALRHYPDTDTLEIDQIHLRSYSADGSWVLARARRAVANADASEIQLYGDVEVKRYEAAKDGAAPSEAKLDIRGEFLQAFVNREQLRSHLPVQLRHGGTTVQAVSFEYDHLNARLSFQGRTTASLAAPGAQKKAKATP</sequence>
<evidence type="ECO:0000313" key="9">
    <source>
        <dbReference type="Proteomes" id="UP000235916"/>
    </source>
</evidence>
<dbReference type="GO" id="GO:0030288">
    <property type="term" value="C:outer membrane-bounded periplasmic space"/>
    <property type="evidence" value="ECO:0007669"/>
    <property type="project" value="TreeGrafter"/>
</dbReference>
<dbReference type="GO" id="GO:0015221">
    <property type="term" value="F:lipopolysaccharide transmembrane transporter activity"/>
    <property type="evidence" value="ECO:0007669"/>
    <property type="project" value="InterPro"/>
</dbReference>
<dbReference type="Proteomes" id="UP000235916">
    <property type="component" value="Unassembled WGS sequence"/>
</dbReference>
<evidence type="ECO:0000256" key="6">
    <source>
        <dbReference type="SAM" id="MobiDB-lite"/>
    </source>
</evidence>
<reference evidence="8 9" key="1">
    <citation type="submission" date="2018-01" db="EMBL/GenBank/DDBJ databases">
        <title>Draft genome sequence of Paucibacter aquatile CR182 isolated from freshwater of the Nakdong River.</title>
        <authorList>
            <person name="Choi A."/>
            <person name="Chung E.J."/>
        </authorList>
    </citation>
    <scope>NUCLEOTIDE SEQUENCE [LARGE SCALE GENOMIC DNA]</scope>
    <source>
        <strain evidence="8 9">CR182</strain>
    </source>
</reference>
<keyword evidence="3 7" id="KW-0812">Transmembrane</keyword>
<gene>
    <name evidence="8" type="primary">lptC</name>
    <name evidence="8" type="ORF">C1O66_14680</name>
</gene>
<name>A0A2N8L235_9BURK</name>
<keyword evidence="1" id="KW-1003">Cell membrane</keyword>
<keyword evidence="2" id="KW-0997">Cell inner membrane</keyword>
<dbReference type="PANTHER" id="PTHR37481:SF1">
    <property type="entry name" value="LIPOPOLYSACCHARIDE EXPORT SYSTEM PROTEIN LPTC"/>
    <property type="match status" value="1"/>
</dbReference>
<accession>A0A2N8L235</accession>
<evidence type="ECO:0000256" key="3">
    <source>
        <dbReference type="ARBA" id="ARBA00022692"/>
    </source>
</evidence>
<evidence type="ECO:0000256" key="7">
    <source>
        <dbReference type="SAM" id="Phobius"/>
    </source>
</evidence>
<evidence type="ECO:0000256" key="5">
    <source>
        <dbReference type="ARBA" id="ARBA00023136"/>
    </source>
</evidence>
<dbReference type="GO" id="GO:0005886">
    <property type="term" value="C:plasma membrane"/>
    <property type="evidence" value="ECO:0007669"/>
    <property type="project" value="InterPro"/>
</dbReference>
<comment type="caution">
    <text evidence="8">The sequence shown here is derived from an EMBL/GenBank/DDBJ whole genome shotgun (WGS) entry which is preliminary data.</text>
</comment>
<dbReference type="Pfam" id="PF06835">
    <property type="entry name" value="LptC"/>
    <property type="match status" value="1"/>
</dbReference>
<dbReference type="InterPro" id="IPR010664">
    <property type="entry name" value="LipoPS_assembly_LptC-rel"/>
</dbReference>
<keyword evidence="5 7" id="KW-0472">Membrane</keyword>
<evidence type="ECO:0000256" key="4">
    <source>
        <dbReference type="ARBA" id="ARBA00022989"/>
    </source>
</evidence>
<dbReference type="InterPro" id="IPR052363">
    <property type="entry name" value="LPS_export_LptC"/>
</dbReference>
<dbReference type="PANTHER" id="PTHR37481">
    <property type="entry name" value="LIPOPOLYSACCHARIDE EXPORT SYSTEM PROTEIN LPTC"/>
    <property type="match status" value="1"/>
</dbReference>
<protein>
    <submittedName>
        <fullName evidence="8">LPS export ABC transporter periplasmic protein LptC</fullName>
    </submittedName>
</protein>
<dbReference type="EMBL" id="POSP01000003">
    <property type="protein sequence ID" value="PND39756.1"/>
    <property type="molecule type" value="Genomic_DNA"/>
</dbReference>
<feature type="region of interest" description="Disordered" evidence="6">
    <location>
        <begin position="1"/>
        <end position="39"/>
    </location>
</feature>
<dbReference type="Gene3D" id="2.60.450.10">
    <property type="entry name" value="Lipopolysaccharide (LPS) transport protein A like domain"/>
    <property type="match status" value="1"/>
</dbReference>
<dbReference type="AlphaFoldDB" id="A0A2N8L235"/>
<keyword evidence="9" id="KW-1185">Reference proteome</keyword>